<dbReference type="InterPro" id="IPR043737">
    <property type="entry name" value="DUF5682"/>
</dbReference>
<keyword evidence="1" id="KW-0175">Coiled coil</keyword>
<sequence>MNLKKYINQNHFFFPIRHHSIISSNFLKKALKEYKPKTILIEGPSDANKHIQNIAKSKPPISIYGINQNIENIGINYPFFNTSPEYIAIKYAYEKKIETKFIDIPIYDYQIIKEKQNFEYSQYIKEIIKKLKLKSFDEFYEKYFEINLQSKTIENYIKQMLAYCEITRKLTPTQTFNQLREKYMAENIIKYSTEKTLIITGGFHTVILPELIKTQIKISKKEINKITDKNKNYLIPYNTKNISSLNGYPAGINYPEYSKIMLKNSMNTTQTFTEILIKYAQKNKIKTPMSKIIDGINMANGLAKIRKKIKPGVYELIDSSVTTYSDSIYYDDSEQIKQNFKKFLIGENYGKTYDETTLPPIVQDFILTTKKYKIKENSIITLNILNSEKALQKSIYLYKLDYLNIEYSTQTKGINLYKIDLNQNINQTFKITNKEKIIHQLIDNAYLGNTIDNCINTKIKNQLKNSTNLYQSINILKIMTILKNKTNEIYKKINEYIINEHNISNMIDSFYELINIINYSKTFNQNIEEDIKIIINNLYIKILTQIKTIDKINIKLENKISNFINELNTFINNNNIIKLNKKIFINTLKIITKKTWTSSLKGISVSIQYTQNIIEEKQLYKIINNNFKTTEFGIIHTSNFLKYLIINNHQILFKDDKFIKIINQFIETLTEEQFFQILPELRKIFINLKPIETVKLSQKIKNLNNTTENILIQINTTQQQIINNIKIQKKAIETLEKRGIKYG</sequence>
<dbReference type="AlphaFoldDB" id="A0AA45HIP8"/>
<name>A0AA45HIP8_9BACT</name>
<reference evidence="2 3" key="1">
    <citation type="submission" date="2018-05" db="EMBL/GenBank/DDBJ databases">
        <title>Genomic Encyclopedia of Type Strains, Phase IV (KMG-IV): sequencing the most valuable type-strain genomes for metagenomic binning, comparative biology and taxonomic classification.</title>
        <authorList>
            <person name="Goeker M."/>
        </authorList>
    </citation>
    <scope>NUCLEOTIDE SEQUENCE [LARGE SCALE GENOMIC DNA]</scope>
    <source>
        <strain evidence="2 3">DSM 24906</strain>
    </source>
</reference>
<protein>
    <submittedName>
        <fullName evidence="2">Uncharacterized protein</fullName>
    </submittedName>
</protein>
<accession>A0AA45HIP8</accession>
<evidence type="ECO:0000313" key="3">
    <source>
        <dbReference type="Proteomes" id="UP000245921"/>
    </source>
</evidence>
<dbReference type="RefSeq" id="WP_109604671.1">
    <property type="nucleotide sequence ID" value="NZ_QGGI01000007.1"/>
</dbReference>
<evidence type="ECO:0000313" key="2">
    <source>
        <dbReference type="EMBL" id="PWJ95136.1"/>
    </source>
</evidence>
<comment type="caution">
    <text evidence="2">The sequence shown here is derived from an EMBL/GenBank/DDBJ whole genome shotgun (WGS) entry which is preliminary data.</text>
</comment>
<evidence type="ECO:0000256" key="1">
    <source>
        <dbReference type="SAM" id="Coils"/>
    </source>
</evidence>
<gene>
    <name evidence="2" type="ORF">C7380_10791</name>
</gene>
<feature type="coiled-coil region" evidence="1">
    <location>
        <begin position="700"/>
        <end position="738"/>
    </location>
</feature>
<dbReference type="Proteomes" id="UP000245921">
    <property type="component" value="Unassembled WGS sequence"/>
</dbReference>
<dbReference type="EMBL" id="QGGI01000007">
    <property type="protein sequence ID" value="PWJ95136.1"/>
    <property type="molecule type" value="Genomic_DNA"/>
</dbReference>
<keyword evidence="3" id="KW-1185">Reference proteome</keyword>
<dbReference type="Pfam" id="PF18934">
    <property type="entry name" value="DUF5682"/>
    <property type="match status" value="1"/>
</dbReference>
<proteinExistence type="predicted"/>
<organism evidence="2 3">
    <name type="scientific">Oceanotoga teriensis</name>
    <dbReference type="NCBI Taxonomy" id="515440"/>
    <lineage>
        <taxon>Bacteria</taxon>
        <taxon>Thermotogati</taxon>
        <taxon>Thermotogota</taxon>
        <taxon>Thermotogae</taxon>
        <taxon>Petrotogales</taxon>
        <taxon>Petrotogaceae</taxon>
        <taxon>Oceanotoga</taxon>
    </lineage>
</organism>